<keyword evidence="4 7" id="KW-0812">Transmembrane</keyword>
<dbReference type="InterPro" id="IPR020846">
    <property type="entry name" value="MFS_dom"/>
</dbReference>
<feature type="transmembrane region" description="Helical" evidence="7">
    <location>
        <begin position="172"/>
        <end position="191"/>
    </location>
</feature>
<feature type="transmembrane region" description="Helical" evidence="7">
    <location>
        <begin position="80"/>
        <end position="101"/>
    </location>
</feature>
<dbReference type="PROSITE" id="PS50850">
    <property type="entry name" value="MFS"/>
    <property type="match status" value="1"/>
</dbReference>
<keyword evidence="5 7" id="KW-1133">Transmembrane helix</keyword>
<evidence type="ECO:0000256" key="5">
    <source>
        <dbReference type="ARBA" id="ARBA00022989"/>
    </source>
</evidence>
<comment type="caution">
    <text evidence="9">The sequence shown here is derived from an EMBL/GenBank/DDBJ whole genome shotgun (WGS) entry which is preliminary data.</text>
</comment>
<dbReference type="InterPro" id="IPR011701">
    <property type="entry name" value="MFS"/>
</dbReference>
<keyword evidence="3" id="KW-1003">Cell membrane</keyword>
<evidence type="ECO:0000256" key="7">
    <source>
        <dbReference type="SAM" id="Phobius"/>
    </source>
</evidence>
<evidence type="ECO:0000256" key="6">
    <source>
        <dbReference type="ARBA" id="ARBA00023136"/>
    </source>
</evidence>
<name>A0A1G2KUP8_9BACT</name>
<organism evidence="9 10">
    <name type="scientific">Candidatus Sungbacteria bacterium RIFCSPHIGHO2_02_FULL_53_17</name>
    <dbReference type="NCBI Taxonomy" id="1802275"/>
    <lineage>
        <taxon>Bacteria</taxon>
        <taxon>Candidatus Sungiibacteriota</taxon>
    </lineage>
</organism>
<evidence type="ECO:0000256" key="1">
    <source>
        <dbReference type="ARBA" id="ARBA00004651"/>
    </source>
</evidence>
<feature type="domain" description="Major facilitator superfamily (MFS) profile" evidence="8">
    <location>
        <begin position="11"/>
        <end position="213"/>
    </location>
</feature>
<keyword evidence="2" id="KW-0813">Transport</keyword>
<dbReference type="Proteomes" id="UP000177177">
    <property type="component" value="Unassembled WGS sequence"/>
</dbReference>
<gene>
    <name evidence="9" type="ORF">A3C92_02015</name>
</gene>
<dbReference type="InterPro" id="IPR036259">
    <property type="entry name" value="MFS_trans_sf"/>
</dbReference>
<proteinExistence type="predicted"/>
<sequence>MQQWFPKINQVILIIVFADFILITAFGFLPPIFAVFITEQIPGATVATVGFALTVYWMTKSVLQLFVARFIDRARGEIDDFYFMIMGGLISSVVITLYYFAAATWHVYVLGFMLGLGDAMLVPPFYAIFTRHIDKGKEGFEWALYSSFSLGAGSALGGALGGIFATLVGFRAMFPLIGMLSFLATVMMLFLKPYIAPKITPAPARIFIDKKGT</sequence>
<dbReference type="PANTHER" id="PTHR23517">
    <property type="entry name" value="RESISTANCE PROTEIN MDTM, PUTATIVE-RELATED-RELATED"/>
    <property type="match status" value="1"/>
</dbReference>
<reference evidence="9 10" key="1">
    <citation type="journal article" date="2016" name="Nat. Commun.">
        <title>Thousands of microbial genomes shed light on interconnected biogeochemical processes in an aquifer system.</title>
        <authorList>
            <person name="Anantharaman K."/>
            <person name="Brown C.T."/>
            <person name="Hug L.A."/>
            <person name="Sharon I."/>
            <person name="Castelle C.J."/>
            <person name="Probst A.J."/>
            <person name="Thomas B.C."/>
            <person name="Singh A."/>
            <person name="Wilkins M.J."/>
            <person name="Karaoz U."/>
            <person name="Brodie E.L."/>
            <person name="Williams K.H."/>
            <person name="Hubbard S.S."/>
            <person name="Banfield J.F."/>
        </authorList>
    </citation>
    <scope>NUCLEOTIDE SEQUENCE [LARGE SCALE GENOMIC DNA]</scope>
</reference>
<evidence type="ECO:0000313" key="10">
    <source>
        <dbReference type="Proteomes" id="UP000177177"/>
    </source>
</evidence>
<dbReference type="GO" id="GO:0005886">
    <property type="term" value="C:plasma membrane"/>
    <property type="evidence" value="ECO:0007669"/>
    <property type="project" value="UniProtKB-SubCell"/>
</dbReference>
<dbReference type="Pfam" id="PF07690">
    <property type="entry name" value="MFS_1"/>
    <property type="match status" value="1"/>
</dbReference>
<dbReference type="EMBL" id="MHQN01000024">
    <property type="protein sequence ID" value="OHA03093.1"/>
    <property type="molecule type" value="Genomic_DNA"/>
</dbReference>
<feature type="transmembrane region" description="Helical" evidence="7">
    <location>
        <begin position="12"/>
        <end position="35"/>
    </location>
</feature>
<dbReference type="PANTHER" id="PTHR23517:SF3">
    <property type="entry name" value="INTEGRAL MEMBRANE TRANSPORT PROTEIN"/>
    <property type="match status" value="1"/>
</dbReference>
<evidence type="ECO:0000256" key="2">
    <source>
        <dbReference type="ARBA" id="ARBA00022448"/>
    </source>
</evidence>
<accession>A0A1G2KUP8</accession>
<dbReference type="Gene3D" id="1.20.1250.20">
    <property type="entry name" value="MFS general substrate transporter like domains"/>
    <property type="match status" value="1"/>
</dbReference>
<evidence type="ECO:0000313" key="9">
    <source>
        <dbReference type="EMBL" id="OHA03093.1"/>
    </source>
</evidence>
<feature type="transmembrane region" description="Helical" evidence="7">
    <location>
        <begin position="142"/>
        <end position="166"/>
    </location>
</feature>
<dbReference type="InterPro" id="IPR050171">
    <property type="entry name" value="MFS_Transporters"/>
</dbReference>
<evidence type="ECO:0000259" key="8">
    <source>
        <dbReference type="PROSITE" id="PS50850"/>
    </source>
</evidence>
<dbReference type="AlphaFoldDB" id="A0A1G2KUP8"/>
<protein>
    <recommendedName>
        <fullName evidence="8">Major facilitator superfamily (MFS) profile domain-containing protein</fullName>
    </recommendedName>
</protein>
<dbReference type="GO" id="GO:0022857">
    <property type="term" value="F:transmembrane transporter activity"/>
    <property type="evidence" value="ECO:0007669"/>
    <property type="project" value="InterPro"/>
</dbReference>
<comment type="subcellular location">
    <subcellularLocation>
        <location evidence="1">Cell membrane</location>
        <topology evidence="1">Multi-pass membrane protein</topology>
    </subcellularLocation>
</comment>
<dbReference type="SUPFAM" id="SSF103473">
    <property type="entry name" value="MFS general substrate transporter"/>
    <property type="match status" value="1"/>
</dbReference>
<feature type="transmembrane region" description="Helical" evidence="7">
    <location>
        <begin position="41"/>
        <end position="59"/>
    </location>
</feature>
<keyword evidence="6 7" id="KW-0472">Membrane</keyword>
<evidence type="ECO:0000256" key="3">
    <source>
        <dbReference type="ARBA" id="ARBA00022475"/>
    </source>
</evidence>
<feature type="transmembrane region" description="Helical" evidence="7">
    <location>
        <begin position="107"/>
        <end position="130"/>
    </location>
</feature>
<evidence type="ECO:0000256" key="4">
    <source>
        <dbReference type="ARBA" id="ARBA00022692"/>
    </source>
</evidence>